<gene>
    <name evidence="2" type="ORF">SACU0126_LOCUS23525</name>
</gene>
<feature type="region of interest" description="Disordered" evidence="1">
    <location>
        <begin position="175"/>
        <end position="217"/>
    </location>
</feature>
<proteinExistence type="predicted"/>
<evidence type="ECO:0000256" key="1">
    <source>
        <dbReference type="SAM" id="MobiDB-lite"/>
    </source>
</evidence>
<organism evidence="2">
    <name type="scientific">Strombidinopsis acuminata</name>
    <dbReference type="NCBI Taxonomy" id="141414"/>
    <lineage>
        <taxon>Eukaryota</taxon>
        <taxon>Sar</taxon>
        <taxon>Alveolata</taxon>
        <taxon>Ciliophora</taxon>
        <taxon>Intramacronucleata</taxon>
        <taxon>Spirotrichea</taxon>
        <taxon>Choreotrichia</taxon>
        <taxon>Choreotrichida</taxon>
        <taxon>Strombidinopsidae</taxon>
        <taxon>Strombidinopsis</taxon>
    </lineage>
</organism>
<evidence type="ECO:0000313" key="2">
    <source>
        <dbReference type="EMBL" id="CAE0577589.1"/>
    </source>
</evidence>
<name>A0A7S3TAN7_9SPIT</name>
<accession>A0A7S3TAN7</accession>
<sequence>MEPDPAYDEDDPDAPSAVQQMDETLAEMRALRESLIKQVNLVDERDNAAELEHSRLQSSLIASVQTLVGQVASGESHSALQSTAASVNGDIRLKDAAAGTSSAADFVTGPAGGSFVNSLHDVPMAADACPTKSVGETSASFEGGRSRAATASSARRGSGVKAASNNGVVSNAVSSVSKLASRPLLPPEESLVQLQRSGRGRARGGAPGGSSNRGRGR</sequence>
<feature type="region of interest" description="Disordered" evidence="1">
    <location>
        <begin position="134"/>
        <end position="162"/>
    </location>
</feature>
<reference evidence="2" key="1">
    <citation type="submission" date="2021-01" db="EMBL/GenBank/DDBJ databases">
        <authorList>
            <person name="Corre E."/>
            <person name="Pelletier E."/>
            <person name="Niang G."/>
            <person name="Scheremetjew M."/>
            <person name="Finn R."/>
            <person name="Kale V."/>
            <person name="Holt S."/>
            <person name="Cochrane G."/>
            <person name="Meng A."/>
            <person name="Brown T."/>
            <person name="Cohen L."/>
        </authorList>
    </citation>
    <scope>NUCLEOTIDE SEQUENCE</scope>
    <source>
        <strain evidence="2">SPMC142</strain>
    </source>
</reference>
<dbReference type="AlphaFoldDB" id="A0A7S3TAN7"/>
<dbReference type="EMBL" id="HBIQ01073867">
    <property type="protein sequence ID" value="CAE0577589.1"/>
    <property type="molecule type" value="Transcribed_RNA"/>
</dbReference>
<feature type="compositionally biased region" description="Low complexity" evidence="1">
    <location>
        <begin position="146"/>
        <end position="162"/>
    </location>
</feature>
<protein>
    <submittedName>
        <fullName evidence="2">Uncharacterized protein</fullName>
    </submittedName>
</protein>